<evidence type="ECO:0000313" key="2">
    <source>
        <dbReference type="Proteomes" id="UP001201812"/>
    </source>
</evidence>
<gene>
    <name evidence="1" type="ORF">DdX_21968</name>
</gene>
<name>A0AAD4QSS4_9BILA</name>
<organism evidence="1 2">
    <name type="scientific">Ditylenchus destructor</name>
    <dbReference type="NCBI Taxonomy" id="166010"/>
    <lineage>
        <taxon>Eukaryota</taxon>
        <taxon>Metazoa</taxon>
        <taxon>Ecdysozoa</taxon>
        <taxon>Nematoda</taxon>
        <taxon>Chromadorea</taxon>
        <taxon>Rhabditida</taxon>
        <taxon>Tylenchina</taxon>
        <taxon>Tylenchomorpha</taxon>
        <taxon>Sphaerularioidea</taxon>
        <taxon>Anguinidae</taxon>
        <taxon>Anguininae</taxon>
        <taxon>Ditylenchus</taxon>
    </lineage>
</organism>
<sequence length="218" mass="25896">MFVSDNVRSAFIHEFGKRFNREERKQWMAAKGYRLDVYGDLSGLRIGSEEENVWAPLQFRFTDFVNLRIHGPYKDSLCPMSLMFCSDLRRNLSTEYWAAALHFFRLIRHPSAFFRQITLIPFDFKLWEAAKWGINEAEFGNARNVASVMSEFLLISDHHCVSFRQLLLEQFEEYLEPESDPPCFWFNNKCNTDVKPRMRMTLNFFYVHFKLVLDTTNA</sequence>
<reference evidence="1" key="1">
    <citation type="submission" date="2022-01" db="EMBL/GenBank/DDBJ databases">
        <title>Genome Sequence Resource for Two Populations of Ditylenchus destructor, the Migratory Endoparasitic Phytonematode.</title>
        <authorList>
            <person name="Zhang H."/>
            <person name="Lin R."/>
            <person name="Xie B."/>
        </authorList>
    </citation>
    <scope>NUCLEOTIDE SEQUENCE</scope>
    <source>
        <strain evidence="1">BazhouSP</strain>
    </source>
</reference>
<dbReference type="AlphaFoldDB" id="A0AAD4QSS4"/>
<dbReference type="EMBL" id="JAKKPZ010000957">
    <property type="protein sequence ID" value="KAI1691307.1"/>
    <property type="molecule type" value="Genomic_DNA"/>
</dbReference>
<proteinExistence type="predicted"/>
<keyword evidence="2" id="KW-1185">Reference proteome</keyword>
<protein>
    <submittedName>
        <fullName evidence="1">Uncharacterized protein</fullName>
    </submittedName>
</protein>
<evidence type="ECO:0000313" key="1">
    <source>
        <dbReference type="EMBL" id="KAI1691307.1"/>
    </source>
</evidence>
<comment type="caution">
    <text evidence="1">The sequence shown here is derived from an EMBL/GenBank/DDBJ whole genome shotgun (WGS) entry which is preliminary data.</text>
</comment>
<dbReference type="Proteomes" id="UP001201812">
    <property type="component" value="Unassembled WGS sequence"/>
</dbReference>
<accession>A0AAD4QSS4</accession>